<dbReference type="GO" id="GO:0046872">
    <property type="term" value="F:metal ion binding"/>
    <property type="evidence" value="ECO:0007669"/>
    <property type="project" value="UniProtKB-KW"/>
</dbReference>
<dbReference type="InterPro" id="IPR029035">
    <property type="entry name" value="DHS-like_NAD/FAD-binding_dom"/>
</dbReference>
<dbReference type="OrthoDB" id="420264at2759"/>
<evidence type="ECO:0000256" key="8">
    <source>
        <dbReference type="PROSITE-ProRule" id="PRU00236"/>
    </source>
</evidence>
<dbReference type="GO" id="GO:0005634">
    <property type="term" value="C:nucleus"/>
    <property type="evidence" value="ECO:0007669"/>
    <property type="project" value="TreeGrafter"/>
</dbReference>
<evidence type="ECO:0000259" key="9">
    <source>
        <dbReference type="PROSITE" id="PS50305"/>
    </source>
</evidence>
<name>A0A0M9VQ57_9BASI</name>
<proteinExistence type="inferred from homology"/>
<evidence type="ECO:0000256" key="7">
    <source>
        <dbReference type="ARBA" id="ARBA00023027"/>
    </source>
</evidence>
<dbReference type="VEuPathDB" id="FungiDB:Malapachy_0877"/>
<dbReference type="AlphaFoldDB" id="A0A0M9VQ57"/>
<sequence length="333" mass="37617">MAGAGISTSAGIPDFRSPVTGLYASLEKYDLPYPEALFDINYFRKNPKPFYTLFEELYPDGKKYRPTITHCFFKLLDKKGKLLRVFTQNIDTLEHLSGLDEERIVEAHGSFAKARCMECKTKVSKNWLEAKVRSGEVARCEMPTCQKKSSVPAIKPDITFFGENLPERFFRRISDFHRADLLLVMGTSLVVQPFASLIDEVPAYCPRALFNLEKVGEGIGPGLFSKWNNLGEEGFDFSTPGTRDIFCQGKVDDTIRALAELCGWKVSWTHAKLNIQDELETLFEEMNTGMDKLHAEEKEDEDDTTHSKDDTDALVEKLAVASINDVESSKEKL</sequence>
<dbReference type="EMBL" id="LGAV01000003">
    <property type="protein sequence ID" value="KOS15125.1"/>
    <property type="molecule type" value="Genomic_DNA"/>
</dbReference>
<dbReference type="InterPro" id="IPR003000">
    <property type="entry name" value="Sirtuin"/>
</dbReference>
<keyword evidence="6 8" id="KW-0862">Zinc</keyword>
<evidence type="ECO:0000256" key="4">
    <source>
        <dbReference type="ARBA" id="ARBA00022679"/>
    </source>
</evidence>
<gene>
    <name evidence="10" type="ORF">Malapachy_0877</name>
</gene>
<dbReference type="Proteomes" id="UP000037751">
    <property type="component" value="Unassembled WGS sequence"/>
</dbReference>
<organism evidence="10 11">
    <name type="scientific">Malassezia pachydermatis</name>
    <dbReference type="NCBI Taxonomy" id="77020"/>
    <lineage>
        <taxon>Eukaryota</taxon>
        <taxon>Fungi</taxon>
        <taxon>Dikarya</taxon>
        <taxon>Basidiomycota</taxon>
        <taxon>Ustilaginomycotina</taxon>
        <taxon>Malasseziomycetes</taxon>
        <taxon>Malasseziales</taxon>
        <taxon>Malasseziaceae</taxon>
        <taxon>Malassezia</taxon>
    </lineage>
</organism>
<dbReference type="InterPro" id="IPR050134">
    <property type="entry name" value="NAD-dep_sirtuin_deacylases"/>
</dbReference>
<dbReference type="SUPFAM" id="SSF52467">
    <property type="entry name" value="DHS-like NAD/FAD-binding domain"/>
    <property type="match status" value="1"/>
</dbReference>
<evidence type="ECO:0000256" key="2">
    <source>
        <dbReference type="ARBA" id="ARBA00004173"/>
    </source>
</evidence>
<dbReference type="Gene3D" id="3.40.50.1220">
    <property type="entry name" value="TPP-binding domain"/>
    <property type="match status" value="1"/>
</dbReference>
<dbReference type="Gene3D" id="3.30.1600.10">
    <property type="entry name" value="SIR2/SIRT2 'Small Domain"/>
    <property type="match status" value="1"/>
</dbReference>
<keyword evidence="11" id="KW-1185">Reference proteome</keyword>
<dbReference type="InterPro" id="IPR026590">
    <property type="entry name" value="Ssirtuin_cat_dom"/>
</dbReference>
<evidence type="ECO:0000256" key="1">
    <source>
        <dbReference type="ARBA" id="ARBA00001947"/>
    </source>
</evidence>
<feature type="binding site" evidence="8">
    <location>
        <position position="116"/>
    </location>
    <ligand>
        <name>Zn(2+)</name>
        <dbReference type="ChEBI" id="CHEBI:29105"/>
    </ligand>
</feature>
<dbReference type="PANTHER" id="PTHR11085">
    <property type="entry name" value="NAD-DEPENDENT PROTEIN DEACYLASE SIRTUIN-5, MITOCHONDRIAL-RELATED"/>
    <property type="match status" value="1"/>
</dbReference>
<reference evidence="10 11" key="1">
    <citation type="submission" date="2015-07" db="EMBL/GenBank/DDBJ databases">
        <title>Draft Genome Sequence of Malassezia furfur CBS1878 and Malassezia pachydermatis CBS1879.</title>
        <authorList>
            <person name="Triana S."/>
            <person name="Ohm R."/>
            <person name="Gonzalez A."/>
            <person name="DeCock H."/>
            <person name="Restrepo S."/>
            <person name="Celis A."/>
        </authorList>
    </citation>
    <scope>NUCLEOTIDE SEQUENCE [LARGE SCALE GENOMIC DNA]</scope>
    <source>
        <strain evidence="10 11">CBS 1879</strain>
    </source>
</reference>
<evidence type="ECO:0000313" key="11">
    <source>
        <dbReference type="Proteomes" id="UP000037751"/>
    </source>
</evidence>
<feature type="binding site" evidence="8">
    <location>
        <position position="119"/>
    </location>
    <ligand>
        <name>Zn(2+)</name>
        <dbReference type="ChEBI" id="CHEBI:29105"/>
    </ligand>
</feature>
<keyword evidence="5 8" id="KW-0479">Metal-binding</keyword>
<evidence type="ECO:0000313" key="10">
    <source>
        <dbReference type="EMBL" id="KOS15125.1"/>
    </source>
</evidence>
<evidence type="ECO:0000256" key="6">
    <source>
        <dbReference type="ARBA" id="ARBA00022833"/>
    </source>
</evidence>
<dbReference type="PANTHER" id="PTHR11085:SF6">
    <property type="entry name" value="NAD-DEPENDENT PROTEIN DEACETYLASE SIRTUIN-2"/>
    <property type="match status" value="1"/>
</dbReference>
<dbReference type="GeneID" id="28727265"/>
<dbReference type="STRING" id="77020.A0A0M9VQ57"/>
<feature type="domain" description="Deacetylase sirtuin-type" evidence="9">
    <location>
        <begin position="1"/>
        <end position="265"/>
    </location>
</feature>
<feature type="active site" description="Proton acceptor" evidence="8">
    <location>
        <position position="108"/>
    </location>
</feature>
<evidence type="ECO:0000256" key="3">
    <source>
        <dbReference type="ARBA" id="ARBA00006924"/>
    </source>
</evidence>
<dbReference type="Pfam" id="PF02146">
    <property type="entry name" value="SIR2"/>
    <property type="match status" value="1"/>
</dbReference>
<dbReference type="RefSeq" id="XP_017992757.1">
    <property type="nucleotide sequence ID" value="XM_018135390.1"/>
</dbReference>
<comment type="similarity">
    <text evidence="3">Belongs to the sirtuin family. Class I subfamily.</text>
</comment>
<comment type="subcellular location">
    <subcellularLocation>
        <location evidence="2">Mitochondrion</location>
    </subcellularLocation>
</comment>
<keyword evidence="7" id="KW-0520">NAD</keyword>
<evidence type="ECO:0000256" key="5">
    <source>
        <dbReference type="ARBA" id="ARBA00022723"/>
    </source>
</evidence>
<dbReference type="InterPro" id="IPR026591">
    <property type="entry name" value="Sirtuin_cat_small_dom_sf"/>
</dbReference>
<dbReference type="GO" id="GO:0005739">
    <property type="term" value="C:mitochondrion"/>
    <property type="evidence" value="ECO:0007669"/>
    <property type="project" value="UniProtKB-SubCell"/>
</dbReference>
<keyword evidence="4" id="KW-0808">Transferase</keyword>
<protein>
    <submittedName>
        <fullName evidence="10">Nad-dependent histone deacetylase</fullName>
    </submittedName>
</protein>
<dbReference type="GO" id="GO:0070403">
    <property type="term" value="F:NAD+ binding"/>
    <property type="evidence" value="ECO:0007669"/>
    <property type="project" value="InterPro"/>
</dbReference>
<dbReference type="PROSITE" id="PS50305">
    <property type="entry name" value="SIRTUIN"/>
    <property type="match status" value="1"/>
</dbReference>
<comment type="caution">
    <text evidence="10">The sequence shown here is derived from an EMBL/GenBank/DDBJ whole genome shotgun (WGS) entry which is preliminary data.</text>
</comment>
<comment type="cofactor">
    <cofactor evidence="1">
        <name>Zn(2+)</name>
        <dbReference type="ChEBI" id="CHEBI:29105"/>
    </cofactor>
</comment>
<feature type="binding site" evidence="8">
    <location>
        <position position="140"/>
    </location>
    <ligand>
        <name>Zn(2+)</name>
        <dbReference type="ChEBI" id="CHEBI:29105"/>
    </ligand>
</feature>
<dbReference type="GO" id="GO:0017136">
    <property type="term" value="F:histone deacetylase activity, NAD-dependent"/>
    <property type="evidence" value="ECO:0007669"/>
    <property type="project" value="TreeGrafter"/>
</dbReference>
<feature type="binding site" evidence="8">
    <location>
        <position position="145"/>
    </location>
    <ligand>
        <name>Zn(2+)</name>
        <dbReference type="ChEBI" id="CHEBI:29105"/>
    </ligand>
</feature>
<accession>A0A0M9VQ57</accession>